<accession>A0A4Z1PM44</accession>
<dbReference type="AlphaFoldDB" id="A0A4Z1PM44"/>
<proteinExistence type="predicted"/>
<sequence length="117" mass="12814">MLPSFGLIVTTLTLVCGVFTSPTAQSAKRYALKSTHHVPQKWERVAPAPPNHMISLQIGLRQGKADEVLQNLKEGGKQRPEDRTIYAPYLSVCLMFQAFQNSGGLAFKSSEAPQAQS</sequence>
<keyword evidence="3" id="KW-1185">Reference proteome</keyword>
<name>A0A4Z1PM44_9PEZI</name>
<gene>
    <name evidence="2" type="ORF">E6O75_ATG03218</name>
</gene>
<keyword evidence="1" id="KW-0732">Signal</keyword>
<evidence type="ECO:0000256" key="1">
    <source>
        <dbReference type="SAM" id="SignalP"/>
    </source>
</evidence>
<dbReference type="EMBL" id="SNSC02000006">
    <property type="protein sequence ID" value="TID23582.1"/>
    <property type="molecule type" value="Genomic_DNA"/>
</dbReference>
<feature type="chain" id="PRO_5021412571" evidence="1">
    <location>
        <begin position="21"/>
        <end position="117"/>
    </location>
</feature>
<dbReference type="Proteomes" id="UP000298493">
    <property type="component" value="Unassembled WGS sequence"/>
</dbReference>
<protein>
    <submittedName>
        <fullName evidence="2">Tripeptidyl peptidase-like protein</fullName>
    </submittedName>
</protein>
<dbReference type="STRING" id="86259.A0A4Z1PM44"/>
<organism evidence="2 3">
    <name type="scientific">Venturia nashicola</name>
    <dbReference type="NCBI Taxonomy" id="86259"/>
    <lineage>
        <taxon>Eukaryota</taxon>
        <taxon>Fungi</taxon>
        <taxon>Dikarya</taxon>
        <taxon>Ascomycota</taxon>
        <taxon>Pezizomycotina</taxon>
        <taxon>Dothideomycetes</taxon>
        <taxon>Pleosporomycetidae</taxon>
        <taxon>Venturiales</taxon>
        <taxon>Venturiaceae</taxon>
        <taxon>Venturia</taxon>
    </lineage>
</organism>
<feature type="signal peptide" evidence="1">
    <location>
        <begin position="1"/>
        <end position="20"/>
    </location>
</feature>
<reference evidence="2 3" key="1">
    <citation type="submission" date="2019-04" db="EMBL/GenBank/DDBJ databases">
        <title>High contiguity whole genome sequence and gene annotation resource for two Venturia nashicola isolates.</title>
        <authorList>
            <person name="Prokchorchik M."/>
            <person name="Won K."/>
            <person name="Lee Y."/>
            <person name="Choi E.D."/>
            <person name="Segonzac C."/>
            <person name="Sohn K.H."/>
        </authorList>
    </citation>
    <scope>NUCLEOTIDE SEQUENCE [LARGE SCALE GENOMIC DNA]</scope>
    <source>
        <strain evidence="2 3">PRI2</strain>
    </source>
</reference>
<evidence type="ECO:0000313" key="3">
    <source>
        <dbReference type="Proteomes" id="UP000298493"/>
    </source>
</evidence>
<evidence type="ECO:0000313" key="2">
    <source>
        <dbReference type="EMBL" id="TID23582.1"/>
    </source>
</evidence>
<comment type="caution">
    <text evidence="2">The sequence shown here is derived from an EMBL/GenBank/DDBJ whole genome shotgun (WGS) entry which is preliminary data.</text>
</comment>